<keyword evidence="1" id="KW-0812">Transmembrane</keyword>
<protein>
    <submittedName>
        <fullName evidence="2">ABC-type glycerol-3-phosphate transport system permease component</fullName>
    </submittedName>
</protein>
<sequence>MGPSIFDEPLKMATSFLIVLPPLVLYTFTQRWFVEGIERTGLVE</sequence>
<reference evidence="2 3" key="1">
    <citation type="submission" date="2021-03" db="EMBL/GenBank/DDBJ databases">
        <title>Genomic Encyclopedia of Type Strains, Phase IV (KMG-IV): sequencing the most valuable type-strain genomes for metagenomic binning, comparative biology and taxonomic classification.</title>
        <authorList>
            <person name="Goeker M."/>
        </authorList>
    </citation>
    <scope>NUCLEOTIDE SEQUENCE [LARGE SCALE GENOMIC DNA]</scope>
    <source>
        <strain evidence="2 3">DSM 26048</strain>
    </source>
</reference>
<evidence type="ECO:0000256" key="1">
    <source>
        <dbReference type="SAM" id="Phobius"/>
    </source>
</evidence>
<keyword evidence="1" id="KW-1133">Transmembrane helix</keyword>
<comment type="caution">
    <text evidence="2">The sequence shown here is derived from an EMBL/GenBank/DDBJ whole genome shotgun (WGS) entry which is preliminary data.</text>
</comment>
<organism evidence="2 3">
    <name type="scientific">Paenibacillus eucommiae</name>
    <dbReference type="NCBI Taxonomy" id="1355755"/>
    <lineage>
        <taxon>Bacteria</taxon>
        <taxon>Bacillati</taxon>
        <taxon>Bacillota</taxon>
        <taxon>Bacilli</taxon>
        <taxon>Bacillales</taxon>
        <taxon>Paenibacillaceae</taxon>
        <taxon>Paenibacillus</taxon>
    </lineage>
</organism>
<feature type="transmembrane region" description="Helical" evidence="1">
    <location>
        <begin position="12"/>
        <end position="29"/>
    </location>
</feature>
<dbReference type="EMBL" id="JAGGLB010000064">
    <property type="protein sequence ID" value="MBP1997009.1"/>
    <property type="molecule type" value="Genomic_DNA"/>
</dbReference>
<accession>A0ABS4JAY4</accession>
<gene>
    <name evidence="2" type="ORF">J2Z66_008687</name>
</gene>
<proteinExistence type="predicted"/>
<dbReference type="Proteomes" id="UP001519287">
    <property type="component" value="Unassembled WGS sequence"/>
</dbReference>
<evidence type="ECO:0000313" key="3">
    <source>
        <dbReference type="Proteomes" id="UP001519287"/>
    </source>
</evidence>
<keyword evidence="1" id="KW-0472">Membrane</keyword>
<keyword evidence="3" id="KW-1185">Reference proteome</keyword>
<name>A0ABS4JAY4_9BACL</name>
<evidence type="ECO:0000313" key="2">
    <source>
        <dbReference type="EMBL" id="MBP1997009.1"/>
    </source>
</evidence>